<keyword evidence="8 10" id="KW-0414">Isoprene biosynthesis</keyword>
<comment type="pathway">
    <text evidence="10">Isoprenoid biosynthesis; isopentenyl diphosphate biosynthesis via DXP pathway; isopentenyl diphosphate from 1-deoxy-D-xylulose 5-phosphate: step 3/6.</text>
</comment>
<dbReference type="InterPro" id="IPR036554">
    <property type="entry name" value="GHMP_kinase_C_sf"/>
</dbReference>
<dbReference type="OrthoDB" id="9809438at2"/>
<dbReference type="GO" id="GO:0019288">
    <property type="term" value="P:isopentenyl diphosphate biosynthetic process, methylerythritol 4-phosphate pathway"/>
    <property type="evidence" value="ECO:0007669"/>
    <property type="project" value="UniProtKB-UniRule"/>
</dbReference>
<feature type="domain" description="GHMP kinase N-terminal" evidence="11">
    <location>
        <begin position="72"/>
        <end position="147"/>
    </location>
</feature>
<feature type="active site" evidence="10">
    <location>
        <position position="15"/>
    </location>
</feature>
<evidence type="ECO:0000259" key="11">
    <source>
        <dbReference type="Pfam" id="PF00288"/>
    </source>
</evidence>
<dbReference type="NCBIfam" id="TIGR00154">
    <property type="entry name" value="ispE"/>
    <property type="match status" value="1"/>
</dbReference>
<dbReference type="PANTHER" id="PTHR43527">
    <property type="entry name" value="4-DIPHOSPHOCYTIDYL-2-C-METHYL-D-ERYTHRITOL KINASE, CHLOROPLASTIC"/>
    <property type="match status" value="1"/>
</dbReference>
<evidence type="ECO:0000256" key="1">
    <source>
        <dbReference type="ARBA" id="ARBA00009684"/>
    </source>
</evidence>
<dbReference type="NCBIfam" id="NF011202">
    <property type="entry name" value="PRK14608.1"/>
    <property type="match status" value="1"/>
</dbReference>
<dbReference type="InterPro" id="IPR013750">
    <property type="entry name" value="GHMP_kinase_C_dom"/>
</dbReference>
<dbReference type="AlphaFoldDB" id="A0A2U1V0A5"/>
<dbReference type="SUPFAM" id="SSF55060">
    <property type="entry name" value="GHMP Kinase, C-terminal domain"/>
    <property type="match status" value="1"/>
</dbReference>
<dbReference type="Gene3D" id="3.30.230.10">
    <property type="match status" value="1"/>
</dbReference>
<gene>
    <name evidence="10" type="primary">ispE</name>
    <name evidence="13" type="ORF">CR165_18750</name>
</gene>
<dbReference type="Gene3D" id="3.30.70.890">
    <property type="entry name" value="GHMP kinase, C-terminal domain"/>
    <property type="match status" value="1"/>
</dbReference>
<evidence type="ECO:0000256" key="9">
    <source>
        <dbReference type="ARBA" id="ARBA00032554"/>
    </source>
</evidence>
<dbReference type="InterPro" id="IPR006204">
    <property type="entry name" value="GHMP_kinase_N_dom"/>
</dbReference>
<evidence type="ECO:0000256" key="10">
    <source>
        <dbReference type="HAMAP-Rule" id="MF_00061"/>
    </source>
</evidence>
<dbReference type="EC" id="2.7.1.148" evidence="2 10"/>
<dbReference type="UniPathway" id="UPA00056">
    <property type="reaction ID" value="UER00094"/>
</dbReference>
<feature type="active site" evidence="10">
    <location>
        <position position="142"/>
    </location>
</feature>
<dbReference type="InterPro" id="IPR014721">
    <property type="entry name" value="Ribsml_uS5_D2-typ_fold_subgr"/>
</dbReference>
<feature type="binding site" evidence="10">
    <location>
        <begin position="100"/>
        <end position="110"/>
    </location>
    <ligand>
        <name>ATP</name>
        <dbReference type="ChEBI" id="CHEBI:30616"/>
    </ligand>
</feature>
<dbReference type="GO" id="GO:0050515">
    <property type="term" value="F:4-(cytidine 5'-diphospho)-2-C-methyl-D-erythritol kinase activity"/>
    <property type="evidence" value="ECO:0007669"/>
    <property type="project" value="UniProtKB-UniRule"/>
</dbReference>
<keyword evidence="5 10" id="KW-0547">Nucleotide-binding</keyword>
<reference evidence="14" key="1">
    <citation type="submission" date="2017-10" db="EMBL/GenBank/DDBJ databases">
        <authorList>
            <person name="Toshchakov S.V."/>
            <person name="Goeva M.A."/>
        </authorList>
    </citation>
    <scope>NUCLEOTIDE SEQUENCE [LARGE SCALE GENOMIC DNA]</scope>
    <source>
        <strain evidence="14">JR1/69-1-13</strain>
    </source>
</reference>
<dbReference type="SUPFAM" id="SSF54211">
    <property type="entry name" value="Ribosomal protein S5 domain 2-like"/>
    <property type="match status" value="1"/>
</dbReference>
<dbReference type="HAMAP" id="MF_00061">
    <property type="entry name" value="IspE"/>
    <property type="match status" value="1"/>
</dbReference>
<evidence type="ECO:0000313" key="14">
    <source>
        <dbReference type="Proteomes" id="UP000245048"/>
    </source>
</evidence>
<dbReference type="EMBL" id="PDOA01000016">
    <property type="protein sequence ID" value="PWC27337.1"/>
    <property type="molecule type" value="Genomic_DNA"/>
</dbReference>
<comment type="catalytic activity">
    <reaction evidence="10">
        <text>4-CDP-2-C-methyl-D-erythritol + ATP = 4-CDP-2-C-methyl-D-erythritol 2-phosphate + ADP + H(+)</text>
        <dbReference type="Rhea" id="RHEA:18437"/>
        <dbReference type="ChEBI" id="CHEBI:15378"/>
        <dbReference type="ChEBI" id="CHEBI:30616"/>
        <dbReference type="ChEBI" id="CHEBI:57823"/>
        <dbReference type="ChEBI" id="CHEBI:57919"/>
        <dbReference type="ChEBI" id="CHEBI:456216"/>
        <dbReference type="EC" id="2.7.1.148"/>
    </reaction>
</comment>
<evidence type="ECO:0000256" key="6">
    <source>
        <dbReference type="ARBA" id="ARBA00022777"/>
    </source>
</evidence>
<dbReference type="InterPro" id="IPR020568">
    <property type="entry name" value="Ribosomal_Su5_D2-typ_SF"/>
</dbReference>
<evidence type="ECO:0000256" key="4">
    <source>
        <dbReference type="ARBA" id="ARBA00022679"/>
    </source>
</evidence>
<dbReference type="PIRSF" id="PIRSF010376">
    <property type="entry name" value="IspE"/>
    <property type="match status" value="1"/>
</dbReference>
<accession>A0A2U1V0A5</accession>
<keyword evidence="7 10" id="KW-0067">ATP-binding</keyword>
<comment type="similarity">
    <text evidence="1 10">Belongs to the GHMP kinase family. IspE subfamily.</text>
</comment>
<dbReference type="GO" id="GO:0016114">
    <property type="term" value="P:terpenoid biosynthetic process"/>
    <property type="evidence" value="ECO:0007669"/>
    <property type="project" value="UniProtKB-UniRule"/>
</dbReference>
<comment type="caution">
    <text evidence="13">The sequence shown here is derived from an EMBL/GenBank/DDBJ whole genome shotgun (WGS) entry which is preliminary data.</text>
</comment>
<dbReference type="RefSeq" id="WP_109518500.1">
    <property type="nucleotide sequence ID" value="NZ_PDOA01000016.1"/>
</dbReference>
<comment type="function">
    <text evidence="10">Catalyzes the phosphorylation of the position 2 hydroxy group of 4-diphosphocytidyl-2C-methyl-D-erythritol.</text>
</comment>
<dbReference type="Pfam" id="PF08544">
    <property type="entry name" value="GHMP_kinases_C"/>
    <property type="match status" value="1"/>
</dbReference>
<keyword evidence="14" id="KW-1185">Reference proteome</keyword>
<keyword evidence="4 10" id="KW-0808">Transferase</keyword>
<evidence type="ECO:0000259" key="12">
    <source>
        <dbReference type="Pfam" id="PF08544"/>
    </source>
</evidence>
<keyword evidence="6 10" id="KW-0418">Kinase</keyword>
<organism evidence="13 14">
    <name type="scientific">Teichococcus aestuarii</name>
    <dbReference type="NCBI Taxonomy" id="568898"/>
    <lineage>
        <taxon>Bacteria</taxon>
        <taxon>Pseudomonadati</taxon>
        <taxon>Pseudomonadota</taxon>
        <taxon>Alphaproteobacteria</taxon>
        <taxon>Acetobacterales</taxon>
        <taxon>Roseomonadaceae</taxon>
        <taxon>Roseomonas</taxon>
    </lineage>
</organism>
<evidence type="ECO:0000256" key="3">
    <source>
        <dbReference type="ARBA" id="ARBA00017473"/>
    </source>
</evidence>
<evidence type="ECO:0000256" key="5">
    <source>
        <dbReference type="ARBA" id="ARBA00022741"/>
    </source>
</evidence>
<dbReference type="Proteomes" id="UP000245048">
    <property type="component" value="Unassembled WGS sequence"/>
</dbReference>
<evidence type="ECO:0000256" key="2">
    <source>
        <dbReference type="ARBA" id="ARBA00012052"/>
    </source>
</evidence>
<evidence type="ECO:0000256" key="8">
    <source>
        <dbReference type="ARBA" id="ARBA00023229"/>
    </source>
</evidence>
<name>A0A2U1V0A5_9PROT</name>
<evidence type="ECO:0000256" key="7">
    <source>
        <dbReference type="ARBA" id="ARBA00022840"/>
    </source>
</evidence>
<dbReference type="Pfam" id="PF00288">
    <property type="entry name" value="GHMP_kinases_N"/>
    <property type="match status" value="1"/>
</dbReference>
<dbReference type="PANTHER" id="PTHR43527:SF2">
    <property type="entry name" value="4-DIPHOSPHOCYTIDYL-2-C-METHYL-D-ERYTHRITOL KINASE, CHLOROPLASTIC"/>
    <property type="match status" value="1"/>
</dbReference>
<sequence>MTVPETPLAETAPAKINLHLHVTGRRADGYHLLDSLAAFAGAADALRYQPGGPLALALEGPEAGALEAEPDNLVLRAARLLAEAAGRAPEGRLVLEKHLPVASGIGGGSADAAAALRLLNRAWGLGWGTARLAPLAARLGADVPVCLDSRAARMGGVGELLSAAPALPAAGLVLANPRIPLATPAVFKARRGGFSAAAALPDSWPDAAAMARGLAACGNDLEAAAIGLCPAVAEVLAALRALPGCLLARMSGSGATCFGLFATPAGAARAAGHLPAAWWRWGGGFTAGGQPLYSAAEQPERQPAGA</sequence>
<dbReference type="GO" id="GO:0005524">
    <property type="term" value="F:ATP binding"/>
    <property type="evidence" value="ECO:0007669"/>
    <property type="project" value="UniProtKB-UniRule"/>
</dbReference>
<dbReference type="InterPro" id="IPR004424">
    <property type="entry name" value="IspE"/>
</dbReference>
<proteinExistence type="inferred from homology"/>
<feature type="domain" description="GHMP kinase C-terminal" evidence="12">
    <location>
        <begin position="207"/>
        <end position="276"/>
    </location>
</feature>
<evidence type="ECO:0000313" key="13">
    <source>
        <dbReference type="EMBL" id="PWC27337.1"/>
    </source>
</evidence>
<protein>
    <recommendedName>
        <fullName evidence="3 10">4-diphosphocytidyl-2-C-methyl-D-erythritol kinase</fullName>
        <shortName evidence="10">CMK</shortName>
        <ecNumber evidence="2 10">2.7.1.148</ecNumber>
    </recommendedName>
    <alternativeName>
        <fullName evidence="9 10">4-(cytidine-5'-diphospho)-2-C-methyl-D-erythritol kinase</fullName>
    </alternativeName>
</protein>